<dbReference type="Proteomes" id="UP000605568">
    <property type="component" value="Unassembled WGS sequence"/>
</dbReference>
<feature type="region of interest" description="Disordered" evidence="1">
    <location>
        <begin position="17"/>
        <end position="112"/>
    </location>
</feature>
<comment type="caution">
    <text evidence="3">The sequence shown here is derived from an EMBL/GenBank/DDBJ whole genome shotgun (WGS) entry which is preliminary data.</text>
</comment>
<evidence type="ECO:0000256" key="1">
    <source>
        <dbReference type="SAM" id="MobiDB-lite"/>
    </source>
</evidence>
<keyword evidence="2" id="KW-0732">Signal</keyword>
<reference evidence="4" key="1">
    <citation type="journal article" date="2019" name="Int. J. Syst. Evol. Microbiol.">
        <title>The Global Catalogue of Microorganisms (GCM) 10K type strain sequencing project: providing services to taxonomists for standard genome sequencing and annotation.</title>
        <authorList>
            <consortium name="The Broad Institute Genomics Platform"/>
            <consortium name="The Broad Institute Genome Sequencing Center for Infectious Disease"/>
            <person name="Wu L."/>
            <person name="Ma J."/>
        </authorList>
    </citation>
    <scope>NUCLEOTIDE SEQUENCE [LARGE SCALE GENOMIC DNA]</scope>
    <source>
        <strain evidence="4">CGMCC 4.7367</strain>
    </source>
</reference>
<evidence type="ECO:0000313" key="4">
    <source>
        <dbReference type="Proteomes" id="UP000605568"/>
    </source>
</evidence>
<name>A0ABQ3MSY0_9PSEU</name>
<proteinExistence type="predicted"/>
<dbReference type="EMBL" id="BNAR01000007">
    <property type="protein sequence ID" value="GHH46785.1"/>
    <property type="molecule type" value="Genomic_DNA"/>
</dbReference>
<feature type="signal peptide" evidence="2">
    <location>
        <begin position="1"/>
        <end position="26"/>
    </location>
</feature>
<sequence length="112" mass="12150">MNQTVLTAVTALVVPAPLTGAGTAQARAFTAKSQTGKSYPYLWGAGGKGDASYGVHHHPDNDPHHARRPLFGRRQDPGSPAATRRQQHQDQRARQTRHSAHEGPPDLRMTRG</sequence>
<evidence type="ECO:0000256" key="2">
    <source>
        <dbReference type="SAM" id="SignalP"/>
    </source>
</evidence>
<organism evidence="3 4">
    <name type="scientific">Lentzea cavernae</name>
    <dbReference type="NCBI Taxonomy" id="2020703"/>
    <lineage>
        <taxon>Bacteria</taxon>
        <taxon>Bacillati</taxon>
        <taxon>Actinomycetota</taxon>
        <taxon>Actinomycetes</taxon>
        <taxon>Pseudonocardiales</taxon>
        <taxon>Pseudonocardiaceae</taxon>
        <taxon>Lentzea</taxon>
    </lineage>
</organism>
<feature type="compositionally biased region" description="Basic and acidic residues" evidence="1">
    <location>
        <begin position="87"/>
        <end position="112"/>
    </location>
</feature>
<accession>A0ABQ3MSY0</accession>
<protein>
    <submittedName>
        <fullName evidence="3">Uncharacterized protein</fullName>
    </submittedName>
</protein>
<gene>
    <name evidence="3" type="ORF">GCM10017774_50240</name>
</gene>
<feature type="chain" id="PRO_5045242793" evidence="2">
    <location>
        <begin position="27"/>
        <end position="112"/>
    </location>
</feature>
<keyword evidence="4" id="KW-1185">Reference proteome</keyword>
<evidence type="ECO:0000313" key="3">
    <source>
        <dbReference type="EMBL" id="GHH46785.1"/>
    </source>
</evidence>